<feature type="transmembrane region" description="Helical" evidence="6">
    <location>
        <begin position="72"/>
        <end position="93"/>
    </location>
</feature>
<dbReference type="GO" id="GO:0005886">
    <property type="term" value="C:plasma membrane"/>
    <property type="evidence" value="ECO:0007669"/>
    <property type="project" value="UniProtKB-SubCell"/>
</dbReference>
<dbReference type="Proteomes" id="UP000050280">
    <property type="component" value="Unassembled WGS sequence"/>
</dbReference>
<dbReference type="RefSeq" id="WP_054558378.1">
    <property type="nucleotide sequence ID" value="NZ_LDJX01000002.1"/>
</dbReference>
<dbReference type="OrthoDB" id="1451945at2"/>
<evidence type="ECO:0000256" key="1">
    <source>
        <dbReference type="ARBA" id="ARBA00004651"/>
    </source>
</evidence>
<dbReference type="Pfam" id="PF01810">
    <property type="entry name" value="LysE"/>
    <property type="match status" value="1"/>
</dbReference>
<dbReference type="STRING" id="1300341.I595_1201"/>
<keyword evidence="2" id="KW-1003">Cell membrane</keyword>
<evidence type="ECO:0000313" key="7">
    <source>
        <dbReference type="EMBL" id="KPM32774.1"/>
    </source>
</evidence>
<keyword evidence="4 6" id="KW-1133">Transmembrane helix</keyword>
<keyword evidence="3 6" id="KW-0812">Transmembrane</keyword>
<dbReference type="GO" id="GO:0006865">
    <property type="term" value="P:amino acid transport"/>
    <property type="evidence" value="ECO:0007669"/>
    <property type="project" value="InterPro"/>
</dbReference>
<proteinExistence type="predicted"/>
<evidence type="ECO:0000256" key="6">
    <source>
        <dbReference type="SAM" id="Phobius"/>
    </source>
</evidence>
<protein>
    <submittedName>
        <fullName evidence="7">Lysine exporter protein</fullName>
    </submittedName>
</protein>
<organism evidence="7 8">
    <name type="scientific">Croceitalea dokdonensis DOKDO 023</name>
    <dbReference type="NCBI Taxonomy" id="1300341"/>
    <lineage>
        <taxon>Bacteria</taxon>
        <taxon>Pseudomonadati</taxon>
        <taxon>Bacteroidota</taxon>
        <taxon>Flavobacteriia</taxon>
        <taxon>Flavobacteriales</taxon>
        <taxon>Flavobacteriaceae</taxon>
        <taxon>Croceitalea</taxon>
    </lineage>
</organism>
<gene>
    <name evidence="7" type="ORF">I595_1201</name>
</gene>
<keyword evidence="5 6" id="KW-0472">Membrane</keyword>
<dbReference type="AlphaFoldDB" id="A0A0P7ALJ6"/>
<accession>A0A0P7ALJ6</accession>
<feature type="transmembrane region" description="Helical" evidence="6">
    <location>
        <begin position="6"/>
        <end position="29"/>
    </location>
</feature>
<dbReference type="EMBL" id="LDJX01000002">
    <property type="protein sequence ID" value="KPM32774.1"/>
    <property type="molecule type" value="Genomic_DNA"/>
</dbReference>
<feature type="transmembrane region" description="Helical" evidence="6">
    <location>
        <begin position="152"/>
        <end position="174"/>
    </location>
</feature>
<evidence type="ECO:0000256" key="3">
    <source>
        <dbReference type="ARBA" id="ARBA00022692"/>
    </source>
</evidence>
<dbReference type="InterPro" id="IPR001123">
    <property type="entry name" value="LeuE-type"/>
</dbReference>
<evidence type="ECO:0000313" key="8">
    <source>
        <dbReference type="Proteomes" id="UP000050280"/>
    </source>
</evidence>
<reference evidence="7 8" key="1">
    <citation type="submission" date="2015-09" db="EMBL/GenBank/DDBJ databases">
        <title>Genome sequence of the marine flavobacterium Croceitalea dokdonensis DOKDO 023 that contains proton- and sodium-pumping rhodopsins.</title>
        <authorList>
            <person name="Kwon S.-K."/>
            <person name="Lee H.K."/>
            <person name="Kwak M.-J."/>
            <person name="Kim J.F."/>
        </authorList>
    </citation>
    <scope>NUCLEOTIDE SEQUENCE [LARGE SCALE GENOMIC DNA]</scope>
    <source>
        <strain evidence="7 8">DOKDO 023</strain>
    </source>
</reference>
<name>A0A0P7ALJ6_9FLAO</name>
<sequence length="209" mass="22797">MTHLSILFLATFGAAFLASAPPGLLNVNAAKTSVEKGSSNGIMFGLGVAVMVMAQTYLAVRIAKYLSKNPDVVAWLMQIAVLVFGILAVFFFFKARKTTAGKHAFKAAKKRGSFTKGMVLAAINLLTVPYYSGLNGLFSAQGIMNYEVIDEIVFIFSAGSGTFLVMYLYAIYFNRKSFKKGRFAKNSNYILSALMVLLTVITLARIFYA</sequence>
<feature type="transmembrane region" description="Helical" evidence="6">
    <location>
        <begin position="114"/>
        <end position="132"/>
    </location>
</feature>
<evidence type="ECO:0000256" key="5">
    <source>
        <dbReference type="ARBA" id="ARBA00023136"/>
    </source>
</evidence>
<comment type="caution">
    <text evidence="7">The sequence shown here is derived from an EMBL/GenBank/DDBJ whole genome shotgun (WGS) entry which is preliminary data.</text>
</comment>
<feature type="transmembrane region" description="Helical" evidence="6">
    <location>
        <begin position="41"/>
        <end position="60"/>
    </location>
</feature>
<evidence type="ECO:0000256" key="4">
    <source>
        <dbReference type="ARBA" id="ARBA00022989"/>
    </source>
</evidence>
<feature type="transmembrane region" description="Helical" evidence="6">
    <location>
        <begin position="186"/>
        <end position="208"/>
    </location>
</feature>
<keyword evidence="8" id="KW-1185">Reference proteome</keyword>
<comment type="subcellular location">
    <subcellularLocation>
        <location evidence="1">Cell membrane</location>
        <topology evidence="1">Multi-pass membrane protein</topology>
    </subcellularLocation>
</comment>
<evidence type="ECO:0000256" key="2">
    <source>
        <dbReference type="ARBA" id="ARBA00022475"/>
    </source>
</evidence>